<dbReference type="PANTHER" id="PTHR11206">
    <property type="entry name" value="MULTIDRUG RESISTANCE PROTEIN"/>
    <property type="match status" value="1"/>
</dbReference>
<dbReference type="CDD" id="cd13132">
    <property type="entry name" value="MATE_eukaryotic"/>
    <property type="match status" value="1"/>
</dbReference>
<feature type="transmembrane region" description="Helical" evidence="7">
    <location>
        <begin position="388"/>
        <end position="411"/>
    </location>
</feature>
<evidence type="ECO:0000256" key="5">
    <source>
        <dbReference type="ARBA" id="ARBA00023136"/>
    </source>
</evidence>
<name>A0A5Q4BSF8_9PEZI</name>
<evidence type="ECO:0000256" key="2">
    <source>
        <dbReference type="ARBA" id="ARBA00010199"/>
    </source>
</evidence>
<keyword evidence="9" id="KW-1185">Reference proteome</keyword>
<evidence type="ECO:0000256" key="6">
    <source>
        <dbReference type="SAM" id="MobiDB-lite"/>
    </source>
</evidence>
<feature type="transmembrane region" description="Helical" evidence="7">
    <location>
        <begin position="417"/>
        <end position="440"/>
    </location>
</feature>
<dbReference type="GO" id="GO:0016020">
    <property type="term" value="C:membrane"/>
    <property type="evidence" value="ECO:0007669"/>
    <property type="project" value="UniProtKB-SubCell"/>
</dbReference>
<feature type="transmembrane region" description="Helical" evidence="7">
    <location>
        <begin position="170"/>
        <end position="188"/>
    </location>
</feature>
<dbReference type="InterPro" id="IPR002528">
    <property type="entry name" value="MATE_fam"/>
</dbReference>
<dbReference type="InterPro" id="IPR045069">
    <property type="entry name" value="MATE_euk"/>
</dbReference>
<evidence type="ECO:0000256" key="3">
    <source>
        <dbReference type="ARBA" id="ARBA00022692"/>
    </source>
</evidence>
<dbReference type="Pfam" id="PF01554">
    <property type="entry name" value="MatE"/>
    <property type="match status" value="2"/>
</dbReference>
<dbReference type="NCBIfam" id="TIGR00797">
    <property type="entry name" value="matE"/>
    <property type="match status" value="1"/>
</dbReference>
<comment type="subcellular location">
    <subcellularLocation>
        <location evidence="1">Membrane</location>
        <topology evidence="1">Multi-pass membrane protein</topology>
    </subcellularLocation>
</comment>
<sequence>MPESVSYDAQRSPSAAPPPSENTALLPKPPASISNEPYPIWQWLAEIRLLAKAAVPVILAYTLQNSLQTLSVLIVGRLSPEALATAAFSYMFAMATAWLIALGGTTALDTLASSSFTGSSHKHDLGILLQRGIIVLSAFYMVVAVLWWFSEPVFRALGQEEFISIYRPGTYVLLITSPLNAGLNYLFIHTLGLGLYGAPIATGISYWISFLLLVAYAVFIRGKECWGGLELRKAVRNIGPFAKLAILGVVHVGTEWWAFEIVALAAGRLGTIPLAAQSVIMTADQVINTIPFGLGVAASARIGNLLGAQRPRDAAVAAHSAAILSVVLGSVVLIALMATKDVFGKIFNDDEGVVRLVGEVMPYVALFQIADGLNGSCGGVLRGMGRQWVGAVVNLISYYGGALPAGIYLAFNGWGLAGLWIGQCVALYLVGALEWVIVGFSKWDKECQRALDRLDDSSSDREDEAERVAANGVV</sequence>
<gene>
    <name evidence="8" type="ORF">CSHISOI_05739</name>
</gene>
<feature type="transmembrane region" description="Helical" evidence="7">
    <location>
        <begin position="200"/>
        <end position="220"/>
    </location>
</feature>
<feature type="transmembrane region" description="Helical" evidence="7">
    <location>
        <begin position="128"/>
        <end position="149"/>
    </location>
</feature>
<keyword evidence="3 7" id="KW-0812">Transmembrane</keyword>
<dbReference type="GO" id="GO:1990961">
    <property type="term" value="P:xenobiotic detoxification by transmembrane export across the plasma membrane"/>
    <property type="evidence" value="ECO:0007669"/>
    <property type="project" value="InterPro"/>
</dbReference>
<dbReference type="Proteomes" id="UP000326340">
    <property type="component" value="Unassembled WGS sequence"/>
</dbReference>
<comment type="caution">
    <text evidence="8">The sequence shown here is derived from an EMBL/GenBank/DDBJ whole genome shotgun (WGS) entry which is preliminary data.</text>
</comment>
<evidence type="ECO:0000313" key="8">
    <source>
        <dbReference type="EMBL" id="TQN69721.1"/>
    </source>
</evidence>
<feature type="region of interest" description="Disordered" evidence="6">
    <location>
        <begin position="1"/>
        <end position="28"/>
    </location>
</feature>
<keyword evidence="4 7" id="KW-1133">Transmembrane helix</keyword>
<feature type="transmembrane region" description="Helical" evidence="7">
    <location>
        <begin position="241"/>
        <end position="259"/>
    </location>
</feature>
<keyword evidence="5 7" id="KW-0472">Membrane</keyword>
<feature type="transmembrane region" description="Helical" evidence="7">
    <location>
        <begin position="87"/>
        <end position="108"/>
    </location>
</feature>
<dbReference type="GO" id="GO:0042910">
    <property type="term" value="F:xenobiotic transmembrane transporter activity"/>
    <property type="evidence" value="ECO:0007669"/>
    <property type="project" value="InterPro"/>
</dbReference>
<accession>A0A5Q4BSF8</accession>
<proteinExistence type="inferred from homology"/>
<dbReference type="EMBL" id="PUHP01000480">
    <property type="protein sequence ID" value="TQN69721.1"/>
    <property type="molecule type" value="Genomic_DNA"/>
</dbReference>
<organism evidence="8 9">
    <name type="scientific">Colletotrichum shisoi</name>
    <dbReference type="NCBI Taxonomy" id="2078593"/>
    <lineage>
        <taxon>Eukaryota</taxon>
        <taxon>Fungi</taxon>
        <taxon>Dikarya</taxon>
        <taxon>Ascomycota</taxon>
        <taxon>Pezizomycotina</taxon>
        <taxon>Sordariomycetes</taxon>
        <taxon>Hypocreomycetidae</taxon>
        <taxon>Glomerellales</taxon>
        <taxon>Glomerellaceae</taxon>
        <taxon>Colletotrichum</taxon>
        <taxon>Colletotrichum destructivum species complex</taxon>
    </lineage>
</organism>
<evidence type="ECO:0000256" key="1">
    <source>
        <dbReference type="ARBA" id="ARBA00004141"/>
    </source>
</evidence>
<protein>
    <submittedName>
        <fullName evidence="8">Putative transporter</fullName>
    </submittedName>
</protein>
<evidence type="ECO:0000256" key="4">
    <source>
        <dbReference type="ARBA" id="ARBA00022989"/>
    </source>
</evidence>
<dbReference type="OrthoDB" id="2126698at2759"/>
<reference evidence="8 9" key="1">
    <citation type="journal article" date="2019" name="Sci. Rep.">
        <title>Colletotrichum shisoi sp. nov., an anthracnose pathogen of Perilla frutescens in Japan: molecular phylogenetic, morphological and genomic evidence.</title>
        <authorList>
            <person name="Gan P."/>
            <person name="Tsushima A."/>
            <person name="Hiroyama R."/>
            <person name="Narusaka M."/>
            <person name="Takano Y."/>
            <person name="Narusaka Y."/>
            <person name="Kawaradani M."/>
            <person name="Damm U."/>
            <person name="Shirasu K."/>
        </authorList>
    </citation>
    <scope>NUCLEOTIDE SEQUENCE [LARGE SCALE GENOMIC DNA]</scope>
    <source>
        <strain evidence="8 9">PG-2018a</strain>
    </source>
</reference>
<dbReference type="AlphaFoldDB" id="A0A5Q4BSF8"/>
<evidence type="ECO:0000313" key="9">
    <source>
        <dbReference type="Proteomes" id="UP000326340"/>
    </source>
</evidence>
<feature type="transmembrane region" description="Helical" evidence="7">
    <location>
        <begin position="314"/>
        <end position="338"/>
    </location>
</feature>
<evidence type="ECO:0000256" key="7">
    <source>
        <dbReference type="SAM" id="Phobius"/>
    </source>
</evidence>
<dbReference type="GO" id="GO:0015297">
    <property type="term" value="F:antiporter activity"/>
    <property type="evidence" value="ECO:0007669"/>
    <property type="project" value="InterPro"/>
</dbReference>
<comment type="similarity">
    <text evidence="2">Belongs to the multi antimicrobial extrusion (MATE) (TC 2.A.66.1) family.</text>
</comment>